<dbReference type="PANTHER" id="PTHR43767:SF1">
    <property type="entry name" value="NONRIBOSOMAL PEPTIDE SYNTHASE PES1 (EUROFUNG)-RELATED"/>
    <property type="match status" value="1"/>
</dbReference>
<dbReference type="InterPro" id="IPR050237">
    <property type="entry name" value="ATP-dep_AMP-bd_enzyme"/>
</dbReference>
<dbReference type="InterPro" id="IPR025110">
    <property type="entry name" value="AMP-bd_C"/>
</dbReference>
<keyword evidence="6" id="KW-1185">Reference proteome</keyword>
<feature type="domain" description="AMP-dependent synthetase/ligase" evidence="3">
    <location>
        <begin position="26"/>
        <end position="375"/>
    </location>
</feature>
<reference evidence="5 6" key="1">
    <citation type="submission" date="2016-10" db="EMBL/GenBank/DDBJ databases">
        <authorList>
            <person name="de Groot N.N."/>
        </authorList>
    </citation>
    <scope>NUCLEOTIDE SEQUENCE [LARGE SCALE GENOMIC DNA]</scope>
    <source>
        <strain evidence="5 6">CGMCC 1.6133</strain>
    </source>
</reference>
<evidence type="ECO:0000313" key="5">
    <source>
        <dbReference type="EMBL" id="SDK72370.1"/>
    </source>
</evidence>
<evidence type="ECO:0000259" key="3">
    <source>
        <dbReference type="Pfam" id="PF00501"/>
    </source>
</evidence>
<dbReference type="FunFam" id="3.30.300.30:FF:000008">
    <property type="entry name" value="2,3-dihydroxybenzoate-AMP ligase"/>
    <property type="match status" value="1"/>
</dbReference>
<evidence type="ECO:0000256" key="2">
    <source>
        <dbReference type="ARBA" id="ARBA00022598"/>
    </source>
</evidence>
<protein>
    <submittedName>
        <fullName evidence="5">Acyl-CoA synthetase (AMP-forming)/AMP-acid ligase II</fullName>
    </submittedName>
</protein>
<dbReference type="EMBL" id="FNES01000025">
    <property type="protein sequence ID" value="SDK72370.1"/>
    <property type="molecule type" value="Genomic_DNA"/>
</dbReference>
<dbReference type="AlphaFoldDB" id="A0A1G9E8B7"/>
<organism evidence="5 6">
    <name type="scientific">Billgrantia gudaonensis</name>
    <dbReference type="NCBI Taxonomy" id="376427"/>
    <lineage>
        <taxon>Bacteria</taxon>
        <taxon>Pseudomonadati</taxon>
        <taxon>Pseudomonadota</taxon>
        <taxon>Gammaproteobacteria</taxon>
        <taxon>Oceanospirillales</taxon>
        <taxon>Halomonadaceae</taxon>
        <taxon>Billgrantia</taxon>
    </lineage>
</organism>
<dbReference type="PANTHER" id="PTHR43767">
    <property type="entry name" value="LONG-CHAIN-FATTY-ACID--COA LIGASE"/>
    <property type="match status" value="1"/>
</dbReference>
<dbReference type="CDD" id="cd17631">
    <property type="entry name" value="FACL_FadD13-like"/>
    <property type="match status" value="1"/>
</dbReference>
<evidence type="ECO:0000259" key="4">
    <source>
        <dbReference type="Pfam" id="PF13193"/>
    </source>
</evidence>
<dbReference type="Pfam" id="PF00501">
    <property type="entry name" value="AMP-binding"/>
    <property type="match status" value="1"/>
</dbReference>
<accession>A0A1G9E8B7</accession>
<dbReference type="InterPro" id="IPR000873">
    <property type="entry name" value="AMP-dep_synth/lig_dom"/>
</dbReference>
<name>A0A1G9E8B7_9GAMM</name>
<dbReference type="Gene3D" id="3.30.300.30">
    <property type="match status" value="1"/>
</dbReference>
<dbReference type="InterPro" id="IPR042099">
    <property type="entry name" value="ANL_N_sf"/>
</dbReference>
<gene>
    <name evidence="5" type="ORF">SAMN04487954_12510</name>
</gene>
<dbReference type="InterPro" id="IPR045851">
    <property type="entry name" value="AMP-bd_C_sf"/>
</dbReference>
<evidence type="ECO:0000313" key="6">
    <source>
        <dbReference type="Proteomes" id="UP000198525"/>
    </source>
</evidence>
<comment type="similarity">
    <text evidence="1">Belongs to the ATP-dependent AMP-binding enzyme family.</text>
</comment>
<dbReference type="Gene3D" id="3.40.50.12780">
    <property type="entry name" value="N-terminal domain of ligase-like"/>
    <property type="match status" value="1"/>
</dbReference>
<dbReference type="Pfam" id="PF13193">
    <property type="entry name" value="AMP-binding_C"/>
    <property type="match status" value="1"/>
</dbReference>
<dbReference type="Proteomes" id="UP000198525">
    <property type="component" value="Unassembled WGS sequence"/>
</dbReference>
<keyword evidence="2 5" id="KW-0436">Ligase</keyword>
<evidence type="ECO:0000256" key="1">
    <source>
        <dbReference type="ARBA" id="ARBA00006432"/>
    </source>
</evidence>
<sequence length="514" mass="57463">MIVRVAPVCKEGVNKVVNLSAFIAFHARQRPDHTAVIYGERRVSYREFDERIRRLAALLAQRGIGEGDVVALFMKNSPAFLDIAFATSYLGAVFLPVNFRLACKEVRYILADAGAKLLFVDEQFDAVRNLYDDTVVVDAAAQKDSRTLSDSTWPIPEPRPRRSDQLFRLMYTSGTTARPKGVMHSYENFYWKCMDHVIAVGLTGEDRLLTVGPLYHVGAFDLPGVALLWQGGTLCLHREFDAEAALLSIERHRLTCGWTAPVMLNQILAVENPERFDLSSFRWCIGGGEKTPESRIRDFTRVFSAGRYIDGYGLTETCSGDTLMESGMEIEKIGSTGRALAHVQIRICDEQGRELPANTEGEICLRGPKVTRGYWNASDKTKESFFGDWFRSGDIGHLDEDGFLYVTDRRKDMILTGAENVASSEVENVIYQLPEVAEAAVIGLPDENWGERVVAVVVPREGAELSYEMLEAHCRKHLANFKVPKQLLLSDALPRNPSGKILKRKLRETYAGGA</sequence>
<feature type="domain" description="AMP-binding enzyme C-terminal" evidence="4">
    <location>
        <begin position="425"/>
        <end position="500"/>
    </location>
</feature>
<dbReference type="SUPFAM" id="SSF56801">
    <property type="entry name" value="Acetyl-CoA synthetase-like"/>
    <property type="match status" value="1"/>
</dbReference>
<dbReference type="GO" id="GO:0016878">
    <property type="term" value="F:acid-thiol ligase activity"/>
    <property type="evidence" value="ECO:0007669"/>
    <property type="project" value="UniProtKB-ARBA"/>
</dbReference>
<proteinExistence type="inferred from homology"/>
<dbReference type="NCBIfam" id="NF004797">
    <property type="entry name" value="PRK06145.1"/>
    <property type="match status" value="1"/>
</dbReference>
<dbReference type="STRING" id="376427.SAMN04487954_12510"/>